<keyword evidence="3" id="KW-1185">Reference proteome</keyword>
<reference evidence="3" key="1">
    <citation type="journal article" date="2017" name="Genome Biol.">
        <title>Comparative genomics reveals high biological diversity and specific adaptations in the industrially and medically important fungal genus Aspergillus.</title>
        <authorList>
            <person name="de Vries R.P."/>
            <person name="Riley R."/>
            <person name="Wiebenga A."/>
            <person name="Aguilar-Osorio G."/>
            <person name="Amillis S."/>
            <person name="Uchima C.A."/>
            <person name="Anderluh G."/>
            <person name="Asadollahi M."/>
            <person name="Askin M."/>
            <person name="Barry K."/>
            <person name="Battaglia E."/>
            <person name="Bayram O."/>
            <person name="Benocci T."/>
            <person name="Braus-Stromeyer S.A."/>
            <person name="Caldana C."/>
            <person name="Canovas D."/>
            <person name="Cerqueira G.C."/>
            <person name="Chen F."/>
            <person name="Chen W."/>
            <person name="Choi C."/>
            <person name="Clum A."/>
            <person name="Dos Santos R.A."/>
            <person name="Damasio A.R."/>
            <person name="Diallinas G."/>
            <person name="Emri T."/>
            <person name="Fekete E."/>
            <person name="Flipphi M."/>
            <person name="Freyberg S."/>
            <person name="Gallo A."/>
            <person name="Gournas C."/>
            <person name="Habgood R."/>
            <person name="Hainaut M."/>
            <person name="Harispe M.L."/>
            <person name="Henrissat B."/>
            <person name="Hilden K.S."/>
            <person name="Hope R."/>
            <person name="Hossain A."/>
            <person name="Karabika E."/>
            <person name="Karaffa L."/>
            <person name="Karanyi Z."/>
            <person name="Krasevec N."/>
            <person name="Kuo A."/>
            <person name="Kusch H."/>
            <person name="LaButti K."/>
            <person name="Lagendijk E.L."/>
            <person name="Lapidus A."/>
            <person name="Levasseur A."/>
            <person name="Lindquist E."/>
            <person name="Lipzen A."/>
            <person name="Logrieco A.F."/>
            <person name="MacCabe A."/>
            <person name="Maekelae M.R."/>
            <person name="Malavazi I."/>
            <person name="Melin P."/>
            <person name="Meyer V."/>
            <person name="Mielnichuk N."/>
            <person name="Miskei M."/>
            <person name="Molnar A.P."/>
            <person name="Mule G."/>
            <person name="Ngan C.Y."/>
            <person name="Orejas M."/>
            <person name="Orosz E."/>
            <person name="Ouedraogo J.P."/>
            <person name="Overkamp K.M."/>
            <person name="Park H.-S."/>
            <person name="Perrone G."/>
            <person name="Piumi F."/>
            <person name="Punt P.J."/>
            <person name="Ram A.F."/>
            <person name="Ramon A."/>
            <person name="Rauscher S."/>
            <person name="Record E."/>
            <person name="Riano-Pachon D.M."/>
            <person name="Robert V."/>
            <person name="Roehrig J."/>
            <person name="Ruller R."/>
            <person name="Salamov A."/>
            <person name="Salih N.S."/>
            <person name="Samson R.A."/>
            <person name="Sandor E."/>
            <person name="Sanguinetti M."/>
            <person name="Schuetze T."/>
            <person name="Sepcic K."/>
            <person name="Shelest E."/>
            <person name="Sherlock G."/>
            <person name="Sophianopoulou V."/>
            <person name="Squina F.M."/>
            <person name="Sun H."/>
            <person name="Susca A."/>
            <person name="Todd R.B."/>
            <person name="Tsang A."/>
            <person name="Unkles S.E."/>
            <person name="van de Wiele N."/>
            <person name="van Rossen-Uffink D."/>
            <person name="Oliveira J.V."/>
            <person name="Vesth T.C."/>
            <person name="Visser J."/>
            <person name="Yu J.-H."/>
            <person name="Zhou M."/>
            <person name="Andersen M.R."/>
            <person name="Archer D.B."/>
            <person name="Baker S.E."/>
            <person name="Benoit I."/>
            <person name="Brakhage A.A."/>
            <person name="Braus G.H."/>
            <person name="Fischer R."/>
            <person name="Frisvad J.C."/>
            <person name="Goldman G.H."/>
            <person name="Houbraken J."/>
            <person name="Oakley B."/>
            <person name="Pocsi I."/>
            <person name="Scazzocchio C."/>
            <person name="Seiboth B."/>
            <person name="vanKuyk P.A."/>
            <person name="Wortman J."/>
            <person name="Dyer P.S."/>
            <person name="Grigoriev I.V."/>
        </authorList>
    </citation>
    <scope>NUCLEOTIDE SEQUENCE [LARGE SCALE GENOMIC DNA]</scope>
    <source>
        <strain evidence="3">ITEM 5010</strain>
    </source>
</reference>
<dbReference type="EMBL" id="KV907498">
    <property type="protein sequence ID" value="OOF96538.1"/>
    <property type="molecule type" value="Genomic_DNA"/>
</dbReference>
<dbReference type="Proteomes" id="UP000188318">
    <property type="component" value="Unassembled WGS sequence"/>
</dbReference>
<sequence length="398" mass="44296">MKRVSKSQGGFKWSREKLLSYLGGDEGDLNILKIELTDLLLEHDKMYTSCRTKDGRAQQKIFILAHIIKLKPYVQDCNLRRLEGLMGLARVVKRSYKAGERYRSVTVRMSQIPQKEGEENDGTEGGPKDKIVIVTNIPTEPRPEPEPEEPGQARSVDDAKTLFLNCNIETVHANEDMVSTDAIGHENSVVVAPRSDVEMVSSTTLDTINPNHERFPNTVEEKPSPNDADMASTATTFDTPGPVGSGHDDFFSTVREQILPNDVDMLSAIDNRDSVEPSHENVIDTAEEQTLPNVLDILFASRTFNTRDPVEPSHEEFIDTAEEQTLHNDVEMVFTPTPTPTPDTSKPIQPNQLSQPIEPKPQIPQIVVKARNLLAKRQVPTHHFSDFGLNSSPATSGL</sequence>
<feature type="compositionally biased region" description="Basic and acidic residues" evidence="1">
    <location>
        <begin position="211"/>
        <end position="224"/>
    </location>
</feature>
<feature type="region of interest" description="Disordered" evidence="1">
    <location>
        <begin position="338"/>
        <end position="358"/>
    </location>
</feature>
<accession>A0A1R3RPZ4</accession>
<feature type="compositionally biased region" description="Polar residues" evidence="1">
    <location>
        <begin position="343"/>
        <end position="354"/>
    </location>
</feature>
<name>A0A1R3RPZ4_ASPC5</name>
<dbReference type="VEuPathDB" id="FungiDB:ASPCADRAFT_506191"/>
<evidence type="ECO:0000256" key="1">
    <source>
        <dbReference type="SAM" id="MobiDB-lite"/>
    </source>
</evidence>
<feature type="region of interest" description="Disordered" evidence="1">
    <location>
        <begin position="110"/>
        <end position="130"/>
    </location>
</feature>
<proteinExistence type="predicted"/>
<evidence type="ECO:0000313" key="3">
    <source>
        <dbReference type="Proteomes" id="UP000188318"/>
    </source>
</evidence>
<gene>
    <name evidence="2" type="ORF">ASPCADRAFT_506191</name>
</gene>
<feature type="region of interest" description="Disordered" evidence="1">
    <location>
        <begin position="207"/>
        <end position="228"/>
    </location>
</feature>
<dbReference type="OrthoDB" id="4509321at2759"/>
<protein>
    <submittedName>
        <fullName evidence="2">Uncharacterized protein</fullName>
    </submittedName>
</protein>
<evidence type="ECO:0000313" key="2">
    <source>
        <dbReference type="EMBL" id="OOF96538.1"/>
    </source>
</evidence>
<dbReference type="AlphaFoldDB" id="A0A1R3RPZ4"/>
<organism evidence="2 3">
    <name type="scientific">Aspergillus carbonarius (strain ITEM 5010)</name>
    <dbReference type="NCBI Taxonomy" id="602072"/>
    <lineage>
        <taxon>Eukaryota</taxon>
        <taxon>Fungi</taxon>
        <taxon>Dikarya</taxon>
        <taxon>Ascomycota</taxon>
        <taxon>Pezizomycotina</taxon>
        <taxon>Eurotiomycetes</taxon>
        <taxon>Eurotiomycetidae</taxon>
        <taxon>Eurotiales</taxon>
        <taxon>Aspergillaceae</taxon>
        <taxon>Aspergillus</taxon>
        <taxon>Aspergillus subgen. Circumdati</taxon>
    </lineage>
</organism>